<keyword evidence="2" id="KW-0732">Signal</keyword>
<proteinExistence type="predicted"/>
<protein>
    <submittedName>
        <fullName evidence="3">Uncharacterized protein</fullName>
    </submittedName>
</protein>
<feature type="chain" id="PRO_5032594715" evidence="2">
    <location>
        <begin position="18"/>
        <end position="340"/>
    </location>
</feature>
<feature type="region of interest" description="Disordered" evidence="1">
    <location>
        <begin position="181"/>
        <end position="220"/>
    </location>
</feature>
<reference evidence="3" key="1">
    <citation type="submission" date="2021-02" db="EMBL/GenBank/DDBJ databases">
        <title>First Annotated Genome of the Yellow-green Alga Tribonema minus.</title>
        <authorList>
            <person name="Mahan K.M."/>
        </authorList>
    </citation>
    <scope>NUCLEOTIDE SEQUENCE</scope>
    <source>
        <strain evidence="3">UTEX B ZZ1240</strain>
    </source>
</reference>
<evidence type="ECO:0000313" key="4">
    <source>
        <dbReference type="Proteomes" id="UP000664859"/>
    </source>
</evidence>
<accession>A0A835YZ31</accession>
<comment type="caution">
    <text evidence="3">The sequence shown here is derived from an EMBL/GenBank/DDBJ whole genome shotgun (WGS) entry which is preliminary data.</text>
</comment>
<name>A0A835YZ31_9STRA</name>
<organism evidence="3 4">
    <name type="scientific">Tribonema minus</name>
    <dbReference type="NCBI Taxonomy" id="303371"/>
    <lineage>
        <taxon>Eukaryota</taxon>
        <taxon>Sar</taxon>
        <taxon>Stramenopiles</taxon>
        <taxon>Ochrophyta</taxon>
        <taxon>PX clade</taxon>
        <taxon>Xanthophyceae</taxon>
        <taxon>Tribonematales</taxon>
        <taxon>Tribonemataceae</taxon>
        <taxon>Tribonema</taxon>
    </lineage>
</organism>
<feature type="signal peptide" evidence="2">
    <location>
        <begin position="1"/>
        <end position="17"/>
    </location>
</feature>
<evidence type="ECO:0000256" key="2">
    <source>
        <dbReference type="SAM" id="SignalP"/>
    </source>
</evidence>
<keyword evidence="4" id="KW-1185">Reference proteome</keyword>
<feature type="compositionally biased region" description="Low complexity" evidence="1">
    <location>
        <begin position="290"/>
        <end position="311"/>
    </location>
</feature>
<dbReference type="AlphaFoldDB" id="A0A835YZ31"/>
<evidence type="ECO:0000256" key="1">
    <source>
        <dbReference type="SAM" id="MobiDB-lite"/>
    </source>
</evidence>
<gene>
    <name evidence="3" type="ORF">JKP88DRAFT_245289</name>
</gene>
<feature type="region of interest" description="Disordered" evidence="1">
    <location>
        <begin position="288"/>
        <end position="319"/>
    </location>
</feature>
<dbReference type="EMBL" id="JAFCMP010000212">
    <property type="protein sequence ID" value="KAG5183434.1"/>
    <property type="molecule type" value="Genomic_DNA"/>
</dbReference>
<sequence length="340" mass="37778">MRIALSTCSHLLAQAIAFADFSATSTSRHAYAAGCYLALENADWSHNSAPLVWSGRFDRDVSASRMSRTRRRMPCQSTGNKASILKVHKRCLQVVLELEAFSPSVTAAANYPSHAYGHRAMVEAMQLSEAAKLIREDPIHMLLPACASLCRTLDRRQSNIQDVEGKLAVLAKRRKKVLKGVDRYAHNPNPNPNPNSDLNPFGKEAQKGSQGGGRQKPDTTFDSALAAGRRLRMLTLWSDMAYPEKRKMVQMGERHRLNHRTPATGKYRVKKMMADDVAQGNNIVSHQRGAPASAASMYQQQAAQQQPPRSADSVSTCRMSAASNYHADWKELKQQQQHQL</sequence>
<evidence type="ECO:0000313" key="3">
    <source>
        <dbReference type="EMBL" id="KAG5183434.1"/>
    </source>
</evidence>
<dbReference type="Proteomes" id="UP000664859">
    <property type="component" value="Unassembled WGS sequence"/>
</dbReference>